<dbReference type="InterPro" id="IPR001041">
    <property type="entry name" value="2Fe-2S_ferredoxin-type"/>
</dbReference>
<keyword evidence="4" id="KW-0479">Metal-binding</keyword>
<name>A0ABU5GMC1_9GAMM</name>
<dbReference type="PRINTS" id="PR00409">
    <property type="entry name" value="PHDIOXRDTASE"/>
</dbReference>
<dbReference type="Gene3D" id="3.40.50.80">
    <property type="entry name" value="Nucleotide-binding domain of ferredoxin-NADP reductase (FNR) module"/>
    <property type="match status" value="1"/>
</dbReference>
<comment type="cofactor">
    <cofactor evidence="9">
        <name>[2Fe-2S] cluster</name>
        <dbReference type="ChEBI" id="CHEBI:190135"/>
    </cofactor>
</comment>
<dbReference type="PROSITE" id="PS51085">
    <property type="entry name" value="2FE2S_FER_2"/>
    <property type="match status" value="1"/>
</dbReference>
<sequence>MSLPSYHELRVAAVIQETHDACSFEFDVPEDLVEEFKYRPGQFLTLRTPWQDDWLPRCYSLSSSPYEKERLRVTVKRVTDGRGSNWLCDNVKAGDTLEVLKPAGVFVPKSLDRDFVLFAGGSGVTPVLSILRSALSQGQGRIRFVYANRDESSVIFKDLLRELAMQYPERLQIIHWLDSVQGHTSPTHLARFVEGFSDPEIFVCGPEPFMQCVEQAAKIAGVKAKSVHVERFVSLPGESEGGFEAVVEHAGSTATHLTVELDGETREIECEDGEVLLAAMLREGIKAPHSCLVGSCATCMCTLVSGDVDLLANEALDKDELAEGWTLACQAVAMSDKVHLKFPD</sequence>
<dbReference type="InterPro" id="IPR017927">
    <property type="entry name" value="FAD-bd_FR_type"/>
</dbReference>
<dbReference type="PANTHER" id="PTHR47354:SF8">
    <property type="entry name" value="1,2-PHENYLACETYL-COA EPOXIDASE, SUBUNIT E"/>
    <property type="match status" value="1"/>
</dbReference>
<dbReference type="InterPro" id="IPR006058">
    <property type="entry name" value="2Fe2S_fd_BS"/>
</dbReference>
<dbReference type="EMBL" id="JAXIVU010000001">
    <property type="protein sequence ID" value="MDY7218058.1"/>
    <property type="molecule type" value="Genomic_DNA"/>
</dbReference>
<accession>A0ABU5GMC1</accession>
<dbReference type="PROSITE" id="PS51384">
    <property type="entry name" value="FAD_FR"/>
    <property type="match status" value="1"/>
</dbReference>
<dbReference type="Gene3D" id="2.40.30.10">
    <property type="entry name" value="Translation factors"/>
    <property type="match status" value="1"/>
</dbReference>
<dbReference type="CDD" id="cd06214">
    <property type="entry name" value="PA_degradation_oxidoreductase_like"/>
    <property type="match status" value="1"/>
</dbReference>
<evidence type="ECO:0000313" key="13">
    <source>
        <dbReference type="Proteomes" id="UP001294570"/>
    </source>
</evidence>
<evidence type="ECO:0000256" key="3">
    <source>
        <dbReference type="ARBA" id="ARBA00022714"/>
    </source>
</evidence>
<evidence type="ECO:0000256" key="5">
    <source>
        <dbReference type="ARBA" id="ARBA00022827"/>
    </source>
</evidence>
<keyword evidence="3" id="KW-0001">2Fe-2S</keyword>
<evidence type="ECO:0000256" key="6">
    <source>
        <dbReference type="ARBA" id="ARBA00023002"/>
    </source>
</evidence>
<dbReference type="Pfam" id="PF00175">
    <property type="entry name" value="NAD_binding_1"/>
    <property type="match status" value="1"/>
</dbReference>
<reference evidence="12 13" key="1">
    <citation type="submission" date="2023-12" db="EMBL/GenBank/DDBJ databases">
        <title>Denitrificimonas halotolerans sp. nov.,a novel species isolated from landfill leachate.</title>
        <authorList>
            <person name="Wang S."/>
        </authorList>
    </citation>
    <scope>NUCLEOTIDE SEQUENCE [LARGE SCALE GENOMIC DNA]</scope>
    <source>
        <strain evidence="12 13">JX-1</strain>
    </source>
</reference>
<comment type="caution">
    <text evidence="12">The sequence shown here is derived from an EMBL/GenBank/DDBJ whole genome shotgun (WGS) entry which is preliminary data.</text>
</comment>
<protein>
    <submittedName>
        <fullName evidence="12">Ferredoxin--NADP reductase</fullName>
    </submittedName>
</protein>
<dbReference type="SUPFAM" id="SSF52343">
    <property type="entry name" value="Ferredoxin reductase-like, C-terminal NADP-linked domain"/>
    <property type="match status" value="1"/>
</dbReference>
<evidence type="ECO:0000313" key="12">
    <source>
        <dbReference type="EMBL" id="MDY7218058.1"/>
    </source>
</evidence>
<keyword evidence="8" id="KW-0411">Iron-sulfur</keyword>
<dbReference type="PROSITE" id="PS00197">
    <property type="entry name" value="2FE2S_FER_1"/>
    <property type="match status" value="1"/>
</dbReference>
<evidence type="ECO:0000256" key="4">
    <source>
        <dbReference type="ARBA" id="ARBA00022723"/>
    </source>
</evidence>
<dbReference type="CDD" id="cd00207">
    <property type="entry name" value="fer2"/>
    <property type="match status" value="1"/>
</dbReference>
<dbReference type="InterPro" id="IPR036010">
    <property type="entry name" value="2Fe-2S_ferredoxin-like_sf"/>
</dbReference>
<dbReference type="InterPro" id="IPR001709">
    <property type="entry name" value="Flavoprot_Pyr_Nucl_cyt_Rdtase"/>
</dbReference>
<evidence type="ECO:0000259" key="10">
    <source>
        <dbReference type="PROSITE" id="PS51085"/>
    </source>
</evidence>
<comment type="cofactor">
    <cofactor evidence="1">
        <name>FAD</name>
        <dbReference type="ChEBI" id="CHEBI:57692"/>
    </cofactor>
</comment>
<proteinExistence type="predicted"/>
<dbReference type="InterPro" id="IPR017938">
    <property type="entry name" value="Riboflavin_synthase-like_b-brl"/>
</dbReference>
<dbReference type="SUPFAM" id="SSF63380">
    <property type="entry name" value="Riboflavin synthase domain-like"/>
    <property type="match status" value="1"/>
</dbReference>
<dbReference type="InterPro" id="IPR050415">
    <property type="entry name" value="MRET"/>
</dbReference>
<organism evidence="12 13">
    <name type="scientific">Denitrificimonas halotolerans</name>
    <dbReference type="NCBI Taxonomy" id="3098930"/>
    <lineage>
        <taxon>Bacteria</taxon>
        <taxon>Pseudomonadati</taxon>
        <taxon>Pseudomonadota</taxon>
        <taxon>Gammaproteobacteria</taxon>
        <taxon>Pseudomonadales</taxon>
        <taxon>Pseudomonadaceae</taxon>
        <taxon>Denitrificimonas</taxon>
    </lineage>
</organism>
<dbReference type="Pfam" id="PF00111">
    <property type="entry name" value="Fer2"/>
    <property type="match status" value="1"/>
</dbReference>
<dbReference type="Pfam" id="PF00970">
    <property type="entry name" value="FAD_binding_6"/>
    <property type="match status" value="1"/>
</dbReference>
<feature type="domain" description="FAD-binding FR-type" evidence="11">
    <location>
        <begin position="4"/>
        <end position="109"/>
    </location>
</feature>
<gene>
    <name evidence="12" type="ORF">TOI97_00455</name>
</gene>
<feature type="domain" description="2Fe-2S ferredoxin-type" evidence="10">
    <location>
        <begin position="255"/>
        <end position="344"/>
    </location>
</feature>
<dbReference type="RefSeq" id="WP_321552164.1">
    <property type="nucleotide sequence ID" value="NZ_JAXIVU010000001.1"/>
</dbReference>
<dbReference type="InterPro" id="IPR001433">
    <property type="entry name" value="OxRdtase_FAD/NAD-bd"/>
</dbReference>
<evidence type="ECO:0000259" key="11">
    <source>
        <dbReference type="PROSITE" id="PS51384"/>
    </source>
</evidence>
<evidence type="ECO:0000256" key="2">
    <source>
        <dbReference type="ARBA" id="ARBA00022630"/>
    </source>
</evidence>
<evidence type="ECO:0000256" key="1">
    <source>
        <dbReference type="ARBA" id="ARBA00001974"/>
    </source>
</evidence>
<evidence type="ECO:0000256" key="7">
    <source>
        <dbReference type="ARBA" id="ARBA00023004"/>
    </source>
</evidence>
<dbReference type="InterPro" id="IPR039261">
    <property type="entry name" value="FNR_nucleotide-bd"/>
</dbReference>
<dbReference type="PRINTS" id="PR00371">
    <property type="entry name" value="FPNCR"/>
</dbReference>
<keyword evidence="5" id="KW-0274">FAD</keyword>
<keyword evidence="2" id="KW-0285">Flavoprotein</keyword>
<keyword evidence="13" id="KW-1185">Reference proteome</keyword>
<evidence type="ECO:0000256" key="8">
    <source>
        <dbReference type="ARBA" id="ARBA00023014"/>
    </source>
</evidence>
<keyword evidence="7" id="KW-0408">Iron</keyword>
<dbReference type="Proteomes" id="UP001294570">
    <property type="component" value="Unassembled WGS sequence"/>
</dbReference>
<dbReference type="Gene3D" id="3.10.20.30">
    <property type="match status" value="1"/>
</dbReference>
<dbReference type="SUPFAM" id="SSF54292">
    <property type="entry name" value="2Fe-2S ferredoxin-like"/>
    <property type="match status" value="1"/>
</dbReference>
<dbReference type="InterPro" id="IPR012675">
    <property type="entry name" value="Beta-grasp_dom_sf"/>
</dbReference>
<keyword evidence="6" id="KW-0560">Oxidoreductase</keyword>
<dbReference type="InterPro" id="IPR008333">
    <property type="entry name" value="Cbr1-like_FAD-bd_dom"/>
</dbReference>
<dbReference type="PANTHER" id="PTHR47354">
    <property type="entry name" value="NADH OXIDOREDUCTASE HCR"/>
    <property type="match status" value="1"/>
</dbReference>
<evidence type="ECO:0000256" key="9">
    <source>
        <dbReference type="ARBA" id="ARBA00034078"/>
    </source>
</evidence>